<dbReference type="Pfam" id="PF19493">
    <property type="entry name" value="Trypco1"/>
    <property type="match status" value="1"/>
</dbReference>
<evidence type="ECO:0000256" key="3">
    <source>
        <dbReference type="ARBA" id="ARBA00022729"/>
    </source>
</evidence>
<dbReference type="PROSITE" id="PS00673">
    <property type="entry name" value="V8_SER"/>
    <property type="match status" value="1"/>
</dbReference>
<dbReference type="OrthoDB" id="9770276at2"/>
<dbReference type="Pfam" id="PF13365">
    <property type="entry name" value="Trypsin_2"/>
    <property type="match status" value="1"/>
</dbReference>
<feature type="binding site" evidence="8">
    <location>
        <position position="557"/>
    </location>
    <ligand>
        <name>Mg(2+)</name>
        <dbReference type="ChEBI" id="CHEBI:18420"/>
        <note>catalytic</note>
    </ligand>
</feature>
<evidence type="ECO:0000259" key="10">
    <source>
        <dbReference type="SMART" id="SM00477"/>
    </source>
</evidence>
<dbReference type="PRINTS" id="PR00839">
    <property type="entry name" value="V8PROTEASE"/>
</dbReference>
<dbReference type="Gene3D" id="2.40.10.10">
    <property type="entry name" value="Trypsin-like serine proteases"/>
    <property type="match status" value="2"/>
</dbReference>
<accession>A0A553V1U9</accession>
<keyword evidence="2 9" id="KW-0645">Protease</keyword>
<dbReference type="SMART" id="SM00477">
    <property type="entry name" value="NUC"/>
    <property type="match status" value="1"/>
</dbReference>
<dbReference type="InterPro" id="IPR008256">
    <property type="entry name" value="Peptidase_S1B"/>
</dbReference>
<keyword evidence="8" id="KW-0479">Metal-binding</keyword>
<evidence type="ECO:0000256" key="9">
    <source>
        <dbReference type="RuleBase" id="RU004296"/>
    </source>
</evidence>
<dbReference type="AlphaFoldDB" id="A0A553V1U9"/>
<keyword evidence="3" id="KW-0732">Signal</keyword>
<sequence length="824" mass="90242">MQNETEQTTEQASPSPFSAAGSIGRAIRRMVDIAPQVQDDLATCDPQPKQNLSAVSERMRSAARAGGALSARDVEQIIGNTNDLLDVNYLQRGLLASRTVAFIKTPRGSATGFLVGLNLLLTNWHVLPSLAVAAESSAVFDYELDLHGLRSPAHTFRLAPQQGFWNSEALDYALVALEPRSSDSPGNNTRELADWGFLRLSGDAHKTDVGLDVSVIGHPQGQPKQIALRENKVLQVGDSGDFPLLAKDDRLWYQTDTQPGNSGSPVFNDLWQVVALHHAAVPRSREQGGEKQYLLRPLSDSVTDAKQWTSAAEAGRYRDDQVVWIANQGIRISSLVADLRKRQMAEAHPILSAWVSDLDGQPAYAGTSTEDHLVTFAGHSDAGDSDSTELLERGKSVGDKTGQPSFPPNSYADRDGYGPNFLAVPVPLPDLGKAVECFGPAVPLSDGSGVELKYRHFSVVMSQQRHMAYFTAVNIDGAQSFDYPRKNDVWHFDSRIPAEFQLGNQMYSNEPGAHGFFDRGHLVRRRDPIWGVGEVLKQANDDTFHWTNCSPQYWEFNQSDTLWQGLENFIFANTDKDNLKVTVLTGPIFADDDPLHRQIQIPQQFWKVVAVCDAAGTLMTSAYTVSQAPFVKNIPFEALPVGPYSTFQVGIPYLEGLTGLDFGETVRAADVFAGKQPKKLDRVADIAPLKPIQPAVQTTQRAASPSADQLGVELENGQVLYFELAQASEQEGSQTRQLSQDGGPFLQVGETLQAALKKALPTLTDISRSLQDINQPDELWLQIGLKVTADANIILARLGTEGTLNVTLKWINTLPDGSKKPLER</sequence>
<dbReference type="Pfam" id="PF01223">
    <property type="entry name" value="Endonuclease_NS"/>
    <property type="match status" value="1"/>
</dbReference>
<evidence type="ECO:0000259" key="11">
    <source>
        <dbReference type="SMART" id="SM00892"/>
    </source>
</evidence>
<feature type="active site" description="Charge relay system" evidence="6">
    <location>
        <position position="171"/>
    </location>
</feature>
<name>A0A553V1U9_9DEIO</name>
<feature type="active site" description="Charge relay system" evidence="6">
    <location>
        <position position="125"/>
    </location>
</feature>
<proteinExistence type="inferred from homology"/>
<dbReference type="GO" id="GO:0004519">
    <property type="term" value="F:endonuclease activity"/>
    <property type="evidence" value="ECO:0007669"/>
    <property type="project" value="TreeGrafter"/>
</dbReference>
<dbReference type="InterPro" id="IPR000126">
    <property type="entry name" value="V8_ser_AS"/>
</dbReference>
<protein>
    <recommendedName>
        <fullName evidence="9">Serine protease</fullName>
        <ecNumber evidence="9">3.4.21.-</ecNumber>
    </recommendedName>
</protein>
<dbReference type="CDD" id="cd00091">
    <property type="entry name" value="NUC"/>
    <property type="match status" value="1"/>
</dbReference>
<dbReference type="InterPro" id="IPR009003">
    <property type="entry name" value="Peptidase_S1_PA"/>
</dbReference>
<dbReference type="GO" id="GO:0008236">
    <property type="term" value="F:serine-type peptidase activity"/>
    <property type="evidence" value="ECO:0007669"/>
    <property type="project" value="UniProtKB-KW"/>
</dbReference>
<dbReference type="SMART" id="SM00892">
    <property type="entry name" value="Endonuclease_NS"/>
    <property type="match status" value="1"/>
</dbReference>
<dbReference type="Gene3D" id="3.40.570.10">
    <property type="entry name" value="Extracellular Endonuclease, subunit A"/>
    <property type="match status" value="1"/>
</dbReference>
<comment type="caution">
    <text evidence="12">The sequence shown here is derived from an EMBL/GenBank/DDBJ whole genome shotgun (WGS) entry which is preliminary data.</text>
</comment>
<feature type="domain" description="ENPP1-3/EXOG-like endonuclease/phosphodiesterase" evidence="10">
    <location>
        <begin position="454"/>
        <end position="669"/>
    </location>
</feature>
<dbReference type="PANTHER" id="PTHR13966">
    <property type="entry name" value="ENDONUCLEASE RELATED"/>
    <property type="match status" value="1"/>
</dbReference>
<dbReference type="InterPro" id="IPR001604">
    <property type="entry name" value="Endo_G_ENPP1-like_dom"/>
</dbReference>
<keyword evidence="5 9" id="KW-0720">Serine protease</keyword>
<dbReference type="InterPro" id="IPR020821">
    <property type="entry name" value="ENPP1-3/EXOG-like_nuc-like"/>
</dbReference>
<reference evidence="12 13" key="1">
    <citation type="submission" date="2019-07" db="EMBL/GenBank/DDBJ databases">
        <title>Deinococcus detaillus sp. nov., isolated from humus soil in Antarctica.</title>
        <authorList>
            <person name="Zhang K."/>
        </authorList>
    </citation>
    <scope>NUCLEOTIDE SEQUENCE [LARGE SCALE GENOMIC DNA]</scope>
    <source>
        <strain evidence="12 13">H1</strain>
    </source>
</reference>
<comment type="similarity">
    <text evidence="1 9">Belongs to the peptidase S1B family.</text>
</comment>
<dbReference type="GO" id="GO:0006508">
    <property type="term" value="P:proteolysis"/>
    <property type="evidence" value="ECO:0007669"/>
    <property type="project" value="UniProtKB-KW"/>
</dbReference>
<dbReference type="InterPro" id="IPR044929">
    <property type="entry name" value="DNA/RNA_non-sp_Endonuclease_sf"/>
</dbReference>
<keyword evidence="13" id="KW-1185">Reference proteome</keyword>
<dbReference type="RefSeq" id="WP_143720204.1">
    <property type="nucleotide sequence ID" value="NZ_VKDB01000005.1"/>
</dbReference>
<evidence type="ECO:0000256" key="4">
    <source>
        <dbReference type="ARBA" id="ARBA00022801"/>
    </source>
</evidence>
<dbReference type="NCBIfam" id="NF041216">
    <property type="entry name" value="CU044_2847_fam"/>
    <property type="match status" value="1"/>
</dbReference>
<organism evidence="12 13">
    <name type="scientific">Deinococcus detaillensis</name>
    <dbReference type="NCBI Taxonomy" id="2592048"/>
    <lineage>
        <taxon>Bacteria</taxon>
        <taxon>Thermotogati</taxon>
        <taxon>Deinococcota</taxon>
        <taxon>Deinococci</taxon>
        <taxon>Deinococcales</taxon>
        <taxon>Deinococcaceae</taxon>
        <taxon>Deinococcus</taxon>
    </lineage>
</organism>
<keyword evidence="4 9" id="KW-0378">Hydrolase</keyword>
<evidence type="ECO:0000313" key="13">
    <source>
        <dbReference type="Proteomes" id="UP000316092"/>
    </source>
</evidence>
<dbReference type="SUPFAM" id="SSF50494">
    <property type="entry name" value="Trypsin-like serine proteases"/>
    <property type="match status" value="1"/>
</dbReference>
<evidence type="ECO:0000256" key="5">
    <source>
        <dbReference type="ARBA" id="ARBA00022825"/>
    </source>
</evidence>
<evidence type="ECO:0000256" key="7">
    <source>
        <dbReference type="PIRSR" id="PIRSR640255-1"/>
    </source>
</evidence>
<dbReference type="GO" id="GO:0003676">
    <property type="term" value="F:nucleic acid binding"/>
    <property type="evidence" value="ECO:0007669"/>
    <property type="project" value="InterPro"/>
</dbReference>
<dbReference type="InterPro" id="IPR044925">
    <property type="entry name" value="His-Me_finger_sf"/>
</dbReference>
<evidence type="ECO:0000256" key="8">
    <source>
        <dbReference type="PIRSR" id="PIRSR640255-2"/>
    </source>
</evidence>
<dbReference type="InterPro" id="IPR040255">
    <property type="entry name" value="Non-specific_endonuclease"/>
</dbReference>
<dbReference type="InterPro" id="IPR045794">
    <property type="entry name" value="Trypco1"/>
</dbReference>
<dbReference type="InterPro" id="IPR043504">
    <property type="entry name" value="Peptidase_S1_PA_chymotrypsin"/>
</dbReference>
<gene>
    <name evidence="12" type="ORF">FNU79_07235</name>
</gene>
<feature type="domain" description="DNA/RNA non-specific endonuclease/pyrophosphatase/phosphodiesterase" evidence="11">
    <location>
        <begin position="453"/>
        <end position="669"/>
    </location>
</feature>
<evidence type="ECO:0000313" key="12">
    <source>
        <dbReference type="EMBL" id="TSA86438.1"/>
    </source>
</evidence>
<dbReference type="PANTHER" id="PTHR13966:SF5">
    <property type="entry name" value="ENDONUCLEASE G, MITOCHONDRIAL"/>
    <property type="match status" value="1"/>
</dbReference>
<evidence type="ECO:0000256" key="2">
    <source>
        <dbReference type="ARBA" id="ARBA00022670"/>
    </source>
</evidence>
<evidence type="ECO:0000256" key="1">
    <source>
        <dbReference type="ARBA" id="ARBA00008764"/>
    </source>
</evidence>
<dbReference type="GO" id="GO:0046872">
    <property type="term" value="F:metal ion binding"/>
    <property type="evidence" value="ECO:0007669"/>
    <property type="project" value="UniProtKB-KW"/>
</dbReference>
<dbReference type="EMBL" id="VKDB01000005">
    <property type="protein sequence ID" value="TSA86438.1"/>
    <property type="molecule type" value="Genomic_DNA"/>
</dbReference>
<dbReference type="SUPFAM" id="SSF54060">
    <property type="entry name" value="His-Me finger endonucleases"/>
    <property type="match status" value="1"/>
</dbReference>
<dbReference type="Proteomes" id="UP000316092">
    <property type="component" value="Unassembled WGS sequence"/>
</dbReference>
<feature type="active site" description="Proton acceptor" evidence="7">
    <location>
        <position position="521"/>
    </location>
</feature>
<feature type="active site" description="Charge relay system" evidence="6">
    <location>
        <position position="262"/>
    </location>
</feature>
<evidence type="ECO:0000256" key="6">
    <source>
        <dbReference type="PIRSR" id="PIRSR608256-1"/>
    </source>
</evidence>
<dbReference type="EC" id="3.4.21.-" evidence="9"/>